<dbReference type="RefSeq" id="WP_191707637.1">
    <property type="nucleotide sequence ID" value="NZ_JACSQA010000015.1"/>
</dbReference>
<comment type="caution">
    <text evidence="2">The sequence shown here is derived from an EMBL/GenBank/DDBJ whole genome shotgun (WGS) entry which is preliminary data.</text>
</comment>
<dbReference type="Pfam" id="PF13021">
    <property type="entry name" value="DUF3885"/>
    <property type="match status" value="1"/>
</dbReference>
<dbReference type="EMBL" id="JACSQA010000015">
    <property type="protein sequence ID" value="MBD8027165.1"/>
    <property type="molecule type" value="Genomic_DNA"/>
</dbReference>
<gene>
    <name evidence="2" type="ORF">H9636_10915</name>
</gene>
<dbReference type="Proteomes" id="UP000640930">
    <property type="component" value="Unassembled WGS sequence"/>
</dbReference>
<evidence type="ECO:0000313" key="2">
    <source>
        <dbReference type="EMBL" id="MBD8027165.1"/>
    </source>
</evidence>
<evidence type="ECO:0000259" key="1">
    <source>
        <dbReference type="Pfam" id="PF13021"/>
    </source>
</evidence>
<protein>
    <submittedName>
        <fullName evidence="2">DUF3885 domain-containing protein</fullName>
    </submittedName>
</protein>
<sequence>MELKNFMKKHYNDLALTPDFYQHWSIGIHLELGNNIYPFDENHQINLNLFNKVYKQLSELVPLLFKKTDTVLVVVNTYPQETKKIVYPNFFKRYVKEQKLKYSLHYHEFQWQDDENHVFVQQMSLCCKVTDLKLELLLKTLIHEDFPPLQPRLRTKHCLFAPDVFLINVNTRCIFHVYDDRGCEVINRNLELHEKLVERLKEWEMQAKP</sequence>
<keyword evidence="3" id="KW-1185">Reference proteome</keyword>
<proteinExistence type="predicted"/>
<evidence type="ECO:0000313" key="3">
    <source>
        <dbReference type="Proteomes" id="UP000640930"/>
    </source>
</evidence>
<organism evidence="2 3">
    <name type="scientific">Ureibacillus galli</name>
    <dbReference type="NCBI Taxonomy" id="2762222"/>
    <lineage>
        <taxon>Bacteria</taxon>
        <taxon>Bacillati</taxon>
        <taxon>Bacillota</taxon>
        <taxon>Bacilli</taxon>
        <taxon>Bacillales</taxon>
        <taxon>Caryophanaceae</taxon>
        <taxon>Ureibacillus</taxon>
    </lineage>
</organism>
<dbReference type="InterPro" id="IPR024976">
    <property type="entry name" value="DUF3885"/>
</dbReference>
<accession>A0ABR8XD74</accession>
<name>A0ABR8XD74_9BACL</name>
<reference evidence="2 3" key="1">
    <citation type="submission" date="2020-08" db="EMBL/GenBank/DDBJ databases">
        <title>A Genomic Blueprint of the Chicken Gut Microbiome.</title>
        <authorList>
            <person name="Gilroy R."/>
            <person name="Ravi A."/>
            <person name="Getino M."/>
            <person name="Pursley I."/>
            <person name="Horton D.L."/>
            <person name="Alikhan N.-F."/>
            <person name="Baker D."/>
            <person name="Gharbi K."/>
            <person name="Hall N."/>
            <person name="Watson M."/>
            <person name="Adriaenssens E.M."/>
            <person name="Foster-Nyarko E."/>
            <person name="Jarju S."/>
            <person name="Secka A."/>
            <person name="Antonio M."/>
            <person name="Oren A."/>
            <person name="Chaudhuri R."/>
            <person name="La Ragione R.M."/>
            <person name="Hildebrand F."/>
            <person name="Pallen M.J."/>
        </authorList>
    </citation>
    <scope>NUCLEOTIDE SEQUENCE [LARGE SCALE GENOMIC DNA]</scope>
    <source>
        <strain evidence="2 3">Re31</strain>
    </source>
</reference>
<feature type="domain" description="DUF3885" evidence="1">
    <location>
        <begin position="3"/>
        <end position="203"/>
    </location>
</feature>